<evidence type="ECO:0000313" key="3">
    <source>
        <dbReference type="Proteomes" id="UP000299794"/>
    </source>
</evidence>
<dbReference type="EMBL" id="BJCD01000045">
    <property type="protein sequence ID" value="GDZ94578.1"/>
    <property type="molecule type" value="Genomic_DNA"/>
</dbReference>
<dbReference type="InterPro" id="IPR013467">
    <property type="entry name" value="HNH78-like"/>
</dbReference>
<evidence type="ECO:0000256" key="1">
    <source>
        <dbReference type="SAM" id="MobiDB-lite"/>
    </source>
</evidence>
<evidence type="ECO:0000313" key="2">
    <source>
        <dbReference type="EMBL" id="GDZ94578.1"/>
    </source>
</evidence>
<accession>A0A4P5ZEU4</accession>
<dbReference type="RefSeq" id="WP_026788239.1">
    <property type="nucleotide sequence ID" value="NZ_BJCD01000045.1"/>
</dbReference>
<dbReference type="Gene3D" id="1.10.30.50">
    <property type="match status" value="1"/>
</dbReference>
<sequence>MKHIKKSEEPQEFKDWKQQQKSTGINYNYESFQNPEKRLVHSALLSEQGYICCYCCQKIEKETSHIEHFSPQSKTDAELSVTYSNLLASCGSSQHWPKHCGNQRENHPIPVSPLQTNCEEYFRYTGEGEIIPTNNLELQEKAKETIEILNLNHYDLKQRRSEEFLLLEEMTDEEAQKEAQLCSQLDDEKHYKQFCVAILYYLKVNFGIKL</sequence>
<dbReference type="NCBIfam" id="TIGR02646">
    <property type="entry name" value="retron system putative HNH endonuclease"/>
    <property type="match status" value="1"/>
</dbReference>
<evidence type="ECO:0008006" key="4">
    <source>
        <dbReference type="Google" id="ProtNLM"/>
    </source>
</evidence>
<reference evidence="3" key="1">
    <citation type="submission" date="2019-02" db="EMBL/GenBank/DDBJ databases">
        <title>Draft genome sequence of Planktothrix agardhii NIES-905.</title>
        <authorList>
            <person name="Yamaguchi H."/>
            <person name="Suzuki S."/>
            <person name="Kawachi M."/>
        </authorList>
    </citation>
    <scope>NUCLEOTIDE SEQUENCE [LARGE SCALE GENOMIC DNA]</scope>
    <source>
        <strain evidence="3">CCAP 1459/11A</strain>
    </source>
</reference>
<feature type="compositionally biased region" description="Basic and acidic residues" evidence="1">
    <location>
        <begin position="1"/>
        <end position="18"/>
    </location>
</feature>
<name>A0A4P5ZEU4_PLAAG</name>
<dbReference type="AlphaFoldDB" id="A0A4P5ZEU4"/>
<proteinExistence type="predicted"/>
<protein>
    <recommendedName>
        <fullName evidence="4">TIGR02646 family protein</fullName>
    </recommendedName>
</protein>
<gene>
    <name evidence="2" type="ORF">PA905_25340</name>
</gene>
<feature type="region of interest" description="Disordered" evidence="1">
    <location>
        <begin position="1"/>
        <end position="20"/>
    </location>
</feature>
<organism evidence="2 3">
    <name type="scientific">Planktothrix agardhii CCAP 1459/11A</name>
    <dbReference type="NCBI Taxonomy" id="282420"/>
    <lineage>
        <taxon>Bacteria</taxon>
        <taxon>Bacillati</taxon>
        <taxon>Cyanobacteriota</taxon>
        <taxon>Cyanophyceae</taxon>
        <taxon>Oscillatoriophycideae</taxon>
        <taxon>Oscillatoriales</taxon>
        <taxon>Microcoleaceae</taxon>
        <taxon>Planktothrix</taxon>
    </lineage>
</organism>
<comment type="caution">
    <text evidence="2">The sequence shown here is derived from an EMBL/GenBank/DDBJ whole genome shotgun (WGS) entry which is preliminary data.</text>
</comment>
<dbReference type="Proteomes" id="UP000299794">
    <property type="component" value="Unassembled WGS sequence"/>
</dbReference>